<dbReference type="EMBL" id="FNFO01000002">
    <property type="protein sequence ID" value="SDK40743.1"/>
    <property type="molecule type" value="Genomic_DNA"/>
</dbReference>
<gene>
    <name evidence="2" type="ORF">SAMN05421823_102662</name>
</gene>
<name>A0A1G9BMU4_9BACT</name>
<feature type="compositionally biased region" description="Basic and acidic residues" evidence="1">
    <location>
        <begin position="9"/>
        <end position="41"/>
    </location>
</feature>
<keyword evidence="3" id="KW-1185">Reference proteome</keyword>
<dbReference type="Proteomes" id="UP000198510">
    <property type="component" value="Unassembled WGS sequence"/>
</dbReference>
<protein>
    <submittedName>
        <fullName evidence="2">Uncharacterized protein</fullName>
    </submittedName>
</protein>
<feature type="region of interest" description="Disordered" evidence="1">
    <location>
        <begin position="1"/>
        <end position="59"/>
    </location>
</feature>
<reference evidence="2 3" key="1">
    <citation type="submission" date="2016-10" db="EMBL/GenBank/DDBJ databases">
        <authorList>
            <person name="de Groot N.N."/>
        </authorList>
    </citation>
    <scope>NUCLEOTIDE SEQUENCE [LARGE SCALE GENOMIC DNA]</scope>
    <source>
        <strain evidence="2 3">DSM 25186</strain>
    </source>
</reference>
<sequence>MAQDNKSNPQEKSDRPYDHHTSITDIEKNKDKRSPEDEARLEGPYGFEEPDDESHDEEE</sequence>
<dbReference type="STRING" id="1075417.SAMN05421823_102662"/>
<dbReference type="AlphaFoldDB" id="A0A1G9BMU4"/>
<organism evidence="2 3">
    <name type="scientific">Catalinimonas alkaloidigena</name>
    <dbReference type="NCBI Taxonomy" id="1075417"/>
    <lineage>
        <taxon>Bacteria</taxon>
        <taxon>Pseudomonadati</taxon>
        <taxon>Bacteroidota</taxon>
        <taxon>Cytophagia</taxon>
        <taxon>Cytophagales</taxon>
        <taxon>Catalimonadaceae</taxon>
        <taxon>Catalinimonas</taxon>
    </lineage>
</organism>
<accession>A0A1G9BMU4</accession>
<evidence type="ECO:0000313" key="3">
    <source>
        <dbReference type="Proteomes" id="UP000198510"/>
    </source>
</evidence>
<feature type="compositionally biased region" description="Acidic residues" evidence="1">
    <location>
        <begin position="48"/>
        <end position="59"/>
    </location>
</feature>
<evidence type="ECO:0000313" key="2">
    <source>
        <dbReference type="EMBL" id="SDK40743.1"/>
    </source>
</evidence>
<evidence type="ECO:0000256" key="1">
    <source>
        <dbReference type="SAM" id="MobiDB-lite"/>
    </source>
</evidence>
<proteinExistence type="predicted"/>
<dbReference type="RefSeq" id="WP_089680504.1">
    <property type="nucleotide sequence ID" value="NZ_FNFO01000002.1"/>
</dbReference>